<keyword evidence="7" id="KW-0460">Magnesium</keyword>
<comment type="cofactor">
    <cofactor evidence="2">
        <name>Zn(2+)</name>
        <dbReference type="ChEBI" id="CHEBI:29105"/>
    </cofactor>
</comment>
<dbReference type="NCBIfam" id="NF001299">
    <property type="entry name" value="PRK00241.1"/>
    <property type="match status" value="1"/>
</dbReference>
<evidence type="ECO:0000256" key="6">
    <source>
        <dbReference type="ARBA" id="ARBA00022801"/>
    </source>
</evidence>
<dbReference type="InterPro" id="IPR049734">
    <property type="entry name" value="NudC-like_C"/>
</dbReference>
<dbReference type="PROSITE" id="PS51462">
    <property type="entry name" value="NUDIX"/>
    <property type="match status" value="1"/>
</dbReference>
<evidence type="ECO:0000256" key="2">
    <source>
        <dbReference type="ARBA" id="ARBA00001947"/>
    </source>
</evidence>
<feature type="domain" description="Nudix hydrolase" evidence="10">
    <location>
        <begin position="147"/>
        <end position="270"/>
    </location>
</feature>
<reference evidence="11 12" key="1">
    <citation type="submission" date="2024-04" db="EMBL/GenBank/DDBJ databases">
        <title>Draft genome sequence of Sessilibacter corallicola NBRC 116591.</title>
        <authorList>
            <person name="Miyakawa T."/>
            <person name="Kusuya Y."/>
            <person name="Miura T."/>
        </authorList>
    </citation>
    <scope>NUCLEOTIDE SEQUENCE [LARGE SCALE GENOMIC DNA]</scope>
    <source>
        <strain evidence="11 12">KU-00831-HH</strain>
    </source>
</reference>
<organism evidence="11 12">
    <name type="scientific">Sessilibacter corallicola</name>
    <dbReference type="NCBI Taxonomy" id="2904075"/>
    <lineage>
        <taxon>Bacteria</taxon>
        <taxon>Pseudomonadati</taxon>
        <taxon>Pseudomonadota</taxon>
        <taxon>Gammaproteobacteria</taxon>
        <taxon>Cellvibrionales</taxon>
        <taxon>Cellvibrionaceae</taxon>
        <taxon>Sessilibacter</taxon>
    </lineage>
</organism>
<name>A0ABQ0ADU8_9GAMM</name>
<dbReference type="InterPro" id="IPR000086">
    <property type="entry name" value="NUDIX_hydrolase_dom"/>
</dbReference>
<dbReference type="PANTHER" id="PTHR42904">
    <property type="entry name" value="NUDIX HYDROLASE, NUDC SUBFAMILY"/>
    <property type="match status" value="1"/>
</dbReference>
<dbReference type="Gene3D" id="3.90.79.20">
    <property type="match status" value="1"/>
</dbReference>
<dbReference type="RefSeq" id="WP_353304185.1">
    <property type="nucleotide sequence ID" value="NZ_BAABWN010000014.1"/>
</dbReference>
<comment type="similarity">
    <text evidence="3">Belongs to the Nudix hydrolase family. NudC subfamily.</text>
</comment>
<comment type="caution">
    <text evidence="11">The sequence shown here is derived from an EMBL/GenBank/DDBJ whole genome shotgun (WGS) entry which is preliminary data.</text>
</comment>
<comment type="catalytic activity">
    <reaction evidence="9">
        <text>a 5'-end NAD(+)-phospho-ribonucleoside in mRNA + H2O = a 5'-end phospho-adenosine-phospho-ribonucleoside in mRNA + beta-nicotinamide D-ribonucleotide + 2 H(+)</text>
        <dbReference type="Rhea" id="RHEA:60876"/>
        <dbReference type="Rhea" id="RHEA-COMP:15698"/>
        <dbReference type="Rhea" id="RHEA-COMP:15719"/>
        <dbReference type="ChEBI" id="CHEBI:14649"/>
        <dbReference type="ChEBI" id="CHEBI:15377"/>
        <dbReference type="ChEBI" id="CHEBI:15378"/>
        <dbReference type="ChEBI" id="CHEBI:144029"/>
        <dbReference type="ChEBI" id="CHEBI:144051"/>
    </reaction>
    <physiologicalReaction direction="left-to-right" evidence="9">
        <dbReference type="Rhea" id="RHEA:60877"/>
    </physiologicalReaction>
</comment>
<sequence>MRYIFVNKGSLLVSESDETMHALESVESICTMFETLNVLDSDSFQEQVDRSTFVGESADRNVHLIVIEGFFDDDMLSQMGTSKYKWVTGRRLLVETQISDFEIHARAIQLYHWLDDHRFCGHCGAKTYSHRTETALTCVNCSKLWYPRIQPCVITLIHKKDKILLAKHGRYITDMYSCIAGFVESGETLEAAVHREVQEEIGIKVHNLSYFKSQAWPFPNQLMIGYFAEYHSGDITVDGDEIVDAKWWGLDELPTIPPMTSIAGELIAEFSRKHR</sequence>
<dbReference type="InterPro" id="IPR015797">
    <property type="entry name" value="NUDIX_hydrolase-like_dom_sf"/>
</dbReference>
<evidence type="ECO:0000256" key="1">
    <source>
        <dbReference type="ARBA" id="ARBA00001946"/>
    </source>
</evidence>
<dbReference type="CDD" id="cd03429">
    <property type="entry name" value="NUDIX_NADH_pyrophosphatase_Nudt13"/>
    <property type="match status" value="1"/>
</dbReference>
<evidence type="ECO:0000256" key="3">
    <source>
        <dbReference type="ARBA" id="ARBA00009595"/>
    </source>
</evidence>
<dbReference type="InterPro" id="IPR020084">
    <property type="entry name" value="NUDIX_hydrolase_CS"/>
</dbReference>
<keyword evidence="8" id="KW-0520">NAD</keyword>
<comment type="cofactor">
    <cofactor evidence="1">
        <name>Mg(2+)</name>
        <dbReference type="ChEBI" id="CHEBI:18420"/>
    </cofactor>
</comment>
<dbReference type="PROSITE" id="PS00893">
    <property type="entry name" value="NUDIX_BOX"/>
    <property type="match status" value="1"/>
</dbReference>
<gene>
    <name evidence="11" type="primary">nudC</name>
    <name evidence="11" type="ORF">NBRC116591_35290</name>
</gene>
<keyword evidence="5" id="KW-0479">Metal-binding</keyword>
<keyword evidence="6" id="KW-0378">Hydrolase</keyword>
<evidence type="ECO:0000256" key="8">
    <source>
        <dbReference type="ARBA" id="ARBA00023027"/>
    </source>
</evidence>
<accession>A0ABQ0ADU8</accession>
<evidence type="ECO:0000259" key="10">
    <source>
        <dbReference type="PROSITE" id="PS51462"/>
    </source>
</evidence>
<keyword evidence="12" id="KW-1185">Reference proteome</keyword>
<dbReference type="PANTHER" id="PTHR42904:SF6">
    <property type="entry name" value="NAD-CAPPED RNA HYDROLASE NUDT12"/>
    <property type="match status" value="1"/>
</dbReference>
<dbReference type="Pfam" id="PF00293">
    <property type="entry name" value="NUDIX"/>
    <property type="match status" value="1"/>
</dbReference>
<protein>
    <recommendedName>
        <fullName evidence="4">NAD(+) diphosphatase</fullName>
        <ecNumber evidence="4">3.6.1.22</ecNumber>
    </recommendedName>
</protein>
<evidence type="ECO:0000256" key="4">
    <source>
        <dbReference type="ARBA" id="ARBA00012381"/>
    </source>
</evidence>
<dbReference type="Proteomes" id="UP001465153">
    <property type="component" value="Unassembled WGS sequence"/>
</dbReference>
<evidence type="ECO:0000313" key="12">
    <source>
        <dbReference type="Proteomes" id="UP001465153"/>
    </source>
</evidence>
<evidence type="ECO:0000256" key="7">
    <source>
        <dbReference type="ARBA" id="ARBA00022842"/>
    </source>
</evidence>
<dbReference type="Gene3D" id="3.90.79.10">
    <property type="entry name" value="Nucleoside Triphosphate Pyrophosphohydrolase"/>
    <property type="match status" value="1"/>
</dbReference>
<dbReference type="EC" id="3.6.1.22" evidence="4"/>
<dbReference type="EMBL" id="BAABWN010000014">
    <property type="protein sequence ID" value="GAA6169718.1"/>
    <property type="molecule type" value="Genomic_DNA"/>
</dbReference>
<dbReference type="SUPFAM" id="SSF55811">
    <property type="entry name" value="Nudix"/>
    <property type="match status" value="1"/>
</dbReference>
<evidence type="ECO:0000256" key="5">
    <source>
        <dbReference type="ARBA" id="ARBA00022723"/>
    </source>
</evidence>
<evidence type="ECO:0000313" key="11">
    <source>
        <dbReference type="EMBL" id="GAA6169718.1"/>
    </source>
</evidence>
<proteinExistence type="inferred from homology"/>
<dbReference type="InterPro" id="IPR050241">
    <property type="entry name" value="NAD-cap_RNA_hydrolase_NudC"/>
</dbReference>
<evidence type="ECO:0000256" key="9">
    <source>
        <dbReference type="ARBA" id="ARBA00023679"/>
    </source>
</evidence>